<keyword evidence="1" id="KW-0805">Transcription regulation</keyword>
<dbReference type="InterPro" id="IPR036388">
    <property type="entry name" value="WH-like_DNA-bd_sf"/>
</dbReference>
<dbReference type="Proteomes" id="UP000240490">
    <property type="component" value="Unassembled WGS sequence"/>
</dbReference>
<evidence type="ECO:0000256" key="1">
    <source>
        <dbReference type="ARBA" id="ARBA00023015"/>
    </source>
</evidence>
<dbReference type="SMART" id="SM00344">
    <property type="entry name" value="HTH_ASNC"/>
    <property type="match status" value="1"/>
</dbReference>
<gene>
    <name evidence="5" type="ORF">B9Q08_04485</name>
</gene>
<evidence type="ECO:0000256" key="3">
    <source>
        <dbReference type="ARBA" id="ARBA00023163"/>
    </source>
</evidence>
<name>A0A2R6AVZ8_9ARCH</name>
<evidence type="ECO:0000256" key="2">
    <source>
        <dbReference type="ARBA" id="ARBA00023125"/>
    </source>
</evidence>
<proteinExistence type="predicted"/>
<evidence type="ECO:0000259" key="4">
    <source>
        <dbReference type="Pfam" id="PF13404"/>
    </source>
</evidence>
<dbReference type="GO" id="GO:0043565">
    <property type="term" value="F:sequence-specific DNA binding"/>
    <property type="evidence" value="ECO:0007669"/>
    <property type="project" value="InterPro"/>
</dbReference>
<dbReference type="PRINTS" id="PR00033">
    <property type="entry name" value="HTHASNC"/>
</dbReference>
<feature type="domain" description="HTH asnC-type" evidence="4">
    <location>
        <begin position="202"/>
        <end position="240"/>
    </location>
</feature>
<accession>A0A2R6AVZ8</accession>
<dbReference type="EMBL" id="NEXJ01000078">
    <property type="protein sequence ID" value="PSN90554.1"/>
    <property type="molecule type" value="Genomic_DNA"/>
</dbReference>
<dbReference type="InterPro" id="IPR019888">
    <property type="entry name" value="Tscrpt_reg_AsnC-like"/>
</dbReference>
<dbReference type="AlphaFoldDB" id="A0A2R6AVZ8"/>
<organism evidence="5 6">
    <name type="scientific">Candidatus Marsarchaeota G2 archaeon ECH_B_SAG-M15</name>
    <dbReference type="NCBI Taxonomy" id="1978162"/>
    <lineage>
        <taxon>Archaea</taxon>
        <taxon>Candidatus Marsarchaeota</taxon>
        <taxon>Candidatus Marsarchaeota group 2</taxon>
    </lineage>
</organism>
<sequence length="365" mass="40489">MVGVLSDVEAALERPSAAYHSLTPLLLKVVCTIWSDGWGGRNINRVCRRLNLPPTTVTRAIRRLESLAQPLSVAIPITTKLGLTRFAVDVEPQPGRTEDCFKLIAGRPFWQSVAVCGDWHIVCFFAVPERETEWLTSMLENAISRGVLKNYRVTPVCDPVYPPPRTRFKPGSSEHLNTSSIKPSPLHSAGIESKTGLRRGFDEFDLRVIEQLELDGRMSGARIAKTLGLSPAAVSNRIRKIIKMKLVGFRFRLLPFTPGESNFLHTVFEAPSWDALGELAALIHTLPYTLSYSASRLSPALVVRSQVPASHTSFYHNTLSSAVKKGLIRNIIENRLLVPSTIRNQSVCPEYFVGGVWRTPPIPTS</sequence>
<dbReference type="InterPro" id="IPR036390">
    <property type="entry name" value="WH_DNA-bd_sf"/>
</dbReference>
<evidence type="ECO:0000313" key="6">
    <source>
        <dbReference type="Proteomes" id="UP000240490"/>
    </source>
</evidence>
<reference evidence="5 6" key="1">
    <citation type="submission" date="2017-04" db="EMBL/GenBank/DDBJ databases">
        <title>Novel microbial lineages endemic to geothermal iron-oxide mats fill important gaps in the evolutionary history of Archaea.</title>
        <authorList>
            <person name="Jay Z.J."/>
            <person name="Beam J.P."/>
            <person name="Dlakic M."/>
            <person name="Rusch D.B."/>
            <person name="Kozubal M.A."/>
            <person name="Inskeep W.P."/>
        </authorList>
    </citation>
    <scope>NUCLEOTIDE SEQUENCE [LARGE SCALE GENOMIC DNA]</scope>
    <source>
        <strain evidence="5">ECH_B_SAG-M15</strain>
    </source>
</reference>
<keyword evidence="2" id="KW-0238">DNA-binding</keyword>
<dbReference type="Pfam" id="PF13404">
    <property type="entry name" value="HTH_AsnC-type"/>
    <property type="match status" value="1"/>
</dbReference>
<keyword evidence="3" id="KW-0804">Transcription</keyword>
<dbReference type="SUPFAM" id="SSF46785">
    <property type="entry name" value="Winged helix' DNA-binding domain"/>
    <property type="match status" value="2"/>
</dbReference>
<evidence type="ECO:0000313" key="5">
    <source>
        <dbReference type="EMBL" id="PSN90554.1"/>
    </source>
</evidence>
<dbReference type="Gene3D" id="1.10.10.10">
    <property type="entry name" value="Winged helix-like DNA-binding domain superfamily/Winged helix DNA-binding domain"/>
    <property type="match status" value="2"/>
</dbReference>
<dbReference type="InterPro" id="IPR000485">
    <property type="entry name" value="AsnC-type_HTH_dom"/>
</dbReference>
<comment type="caution">
    <text evidence="5">The sequence shown here is derived from an EMBL/GenBank/DDBJ whole genome shotgun (WGS) entry which is preliminary data.</text>
</comment>
<protein>
    <recommendedName>
        <fullName evidence="4">HTH asnC-type domain-containing protein</fullName>
    </recommendedName>
</protein>